<dbReference type="HOGENOM" id="CLU_512546_0_0_2"/>
<dbReference type="GO" id="GO:0016301">
    <property type="term" value="F:kinase activity"/>
    <property type="evidence" value="ECO:0007669"/>
    <property type="project" value="UniProtKB-KW"/>
</dbReference>
<keyword evidence="1" id="KW-1133">Transmembrane helix</keyword>
<dbReference type="GeneID" id="13061108"/>
<dbReference type="Proteomes" id="UP000006175">
    <property type="component" value="Chromosome"/>
</dbReference>
<protein>
    <submittedName>
        <fullName evidence="2">Protein kinase</fullName>
    </submittedName>
</protein>
<keyword evidence="1" id="KW-0472">Membrane</keyword>
<organism evidence="2 3">
    <name type="scientific">Desulfurococcus amylolyticus DSM 16532</name>
    <dbReference type="NCBI Taxonomy" id="768672"/>
    <lineage>
        <taxon>Archaea</taxon>
        <taxon>Thermoproteota</taxon>
        <taxon>Thermoprotei</taxon>
        <taxon>Desulfurococcales</taxon>
        <taxon>Desulfurococcaceae</taxon>
        <taxon>Desulfurococcus</taxon>
    </lineage>
</organism>
<keyword evidence="3" id="KW-1185">Reference proteome</keyword>
<dbReference type="AlphaFoldDB" id="I3XRQ8"/>
<reference evidence="2 3" key="1">
    <citation type="journal article" date="2012" name="J. Bacteriol.">
        <title>Complete Genome Sequence of Desulfurococcus fermentans, a Hyperthermophilic Cellulolytic Crenarchaeon Isolated from a Freshwater Hot Spring in Kamchatka, Russia.</title>
        <authorList>
            <person name="Susanti D."/>
            <person name="Johnson E.F."/>
            <person name="Rodriguez J.R."/>
            <person name="Anderson I."/>
            <person name="Perevalova A.A."/>
            <person name="Kyrpides N."/>
            <person name="Lucas S."/>
            <person name="Han J."/>
            <person name="Lapidus A."/>
            <person name="Cheng J.F."/>
            <person name="Goodwin L."/>
            <person name="Pitluck S."/>
            <person name="Mavrommatis K."/>
            <person name="Peters L."/>
            <person name="Land M.L."/>
            <person name="Hauser L."/>
            <person name="Gopalan V."/>
            <person name="Chan P.P."/>
            <person name="Lowe T.M."/>
            <person name="Atomi H."/>
            <person name="Bonch-Osmolovskaya E.A."/>
            <person name="Woyke T."/>
            <person name="Mukhopadhyay B."/>
        </authorList>
    </citation>
    <scope>NUCLEOTIDE SEQUENCE [LARGE SCALE GENOMIC DNA]</scope>
    <source>
        <strain evidence="2 3">DSM 16532</strain>
    </source>
</reference>
<name>I3XRQ8_DESAM</name>
<keyword evidence="1" id="KW-0812">Transmembrane</keyword>
<keyword evidence="2" id="KW-0418">Kinase</keyword>
<dbReference type="RefSeq" id="WP_014767532.1">
    <property type="nucleotide sequence ID" value="NC_018001.1"/>
</dbReference>
<evidence type="ECO:0000256" key="1">
    <source>
        <dbReference type="SAM" id="Phobius"/>
    </source>
</evidence>
<dbReference type="KEGG" id="dfd:Desfe_0734"/>
<evidence type="ECO:0000313" key="3">
    <source>
        <dbReference type="Proteomes" id="UP000006175"/>
    </source>
</evidence>
<evidence type="ECO:0000313" key="2">
    <source>
        <dbReference type="EMBL" id="AFL66632.1"/>
    </source>
</evidence>
<gene>
    <name evidence="2" type="ORF">Desfe_0734</name>
</gene>
<accession>I3XRQ8</accession>
<proteinExistence type="predicted"/>
<dbReference type="EMBL" id="CP003321">
    <property type="protein sequence ID" value="AFL66632.1"/>
    <property type="molecule type" value="Genomic_DNA"/>
</dbReference>
<dbReference type="eggNOG" id="arCOG03682">
    <property type="taxonomic scope" value="Archaea"/>
</dbReference>
<sequence>MPHYLRMHDRLDEASEIFADPLNLASLIRKISIVEPERELVCSEAVDTLGKVSERFLKEKNDLAYAIIKYDRRRKTLRFIVVGNIVLAVVGEAPGAVVKGGEAYRMLLEAASYPKATCSVVIGRLSQDDLPPLLKSILENALKTRITFPDAWINRAIYGFKVTGILDEDEYSFKLYAVDSEGSQYIIEIPKLEQVDNTGKLFLNTIDALNYQFSLRSIQYPAGVGADVLRKLVGFAKYMGQCIGFIAGQHPLDEKTYLELPPCIIKSHSGGVNLERKIKESQLNTKEALFILHRLTGLIAFMNTLGYGLNALRLRDVWLVEDQSEPLGYRPLVEYCTNLQRLDSPYRGLYRGLETIDPLILLTNRITPAGNLFMVSSMILQALSNKPIPPHLQLNKLISRILFNIETPLLQGEGLEEYTSNSKTIIEQLARGETRIEEALPKLWELVDEYLAMYLESLKGMINGKILEYLTRALSINPEKRVQNPVDMFKILEETLIEDGYSEILVLKT</sequence>
<feature type="transmembrane region" description="Helical" evidence="1">
    <location>
        <begin position="77"/>
        <end position="97"/>
    </location>
</feature>
<keyword evidence="2" id="KW-0808">Transferase</keyword>